<accession>A0AAE3IG49</accession>
<evidence type="ECO:0000259" key="7">
    <source>
        <dbReference type="Pfam" id="PF04138"/>
    </source>
</evidence>
<dbReference type="AlphaFoldDB" id="A0AAE3IG49"/>
<evidence type="ECO:0000256" key="1">
    <source>
        <dbReference type="ARBA" id="ARBA00004141"/>
    </source>
</evidence>
<comment type="caution">
    <text evidence="8">The sequence shown here is derived from an EMBL/GenBank/DDBJ whole genome shotgun (WGS) entry which is preliminary data.</text>
</comment>
<organism evidence="8 9">
    <name type="scientific">Hominimerdicola aceti</name>
    <dbReference type="NCBI Taxonomy" id="2981726"/>
    <lineage>
        <taxon>Bacteria</taxon>
        <taxon>Bacillati</taxon>
        <taxon>Bacillota</taxon>
        <taxon>Clostridia</taxon>
        <taxon>Eubacteriales</taxon>
        <taxon>Oscillospiraceae</taxon>
        <taxon>Hominimerdicola</taxon>
    </lineage>
</organism>
<feature type="transmembrane region" description="Helical" evidence="6">
    <location>
        <begin position="109"/>
        <end position="127"/>
    </location>
</feature>
<dbReference type="Pfam" id="PF04138">
    <property type="entry name" value="GtrA_DPMS_TM"/>
    <property type="match status" value="1"/>
</dbReference>
<dbReference type="EMBL" id="JAOQJZ010000005">
    <property type="protein sequence ID" value="MCU6705656.1"/>
    <property type="molecule type" value="Genomic_DNA"/>
</dbReference>
<keyword evidence="5 6" id="KW-0472">Membrane</keyword>
<dbReference type="RefSeq" id="WP_267300931.1">
    <property type="nucleotide sequence ID" value="NZ_JAOQJZ010000005.1"/>
</dbReference>
<dbReference type="InterPro" id="IPR007267">
    <property type="entry name" value="GtrA_DPMS_TM"/>
</dbReference>
<reference evidence="8 9" key="1">
    <citation type="journal article" date="2021" name="ISME Commun">
        <title>Automated analysis of genomic sequences facilitates high-throughput and comprehensive description of bacteria.</title>
        <authorList>
            <person name="Hitch T.C.A."/>
        </authorList>
    </citation>
    <scope>NUCLEOTIDE SEQUENCE [LARGE SCALE GENOMIC DNA]</scope>
    <source>
        <strain evidence="8 9">Sanger_31</strain>
    </source>
</reference>
<protein>
    <submittedName>
        <fullName evidence="8">GtrA family protein</fullName>
    </submittedName>
</protein>
<name>A0AAE3IG49_9FIRM</name>
<sequence length="161" mass="18394">MAKKDKDIFDKIMDWKIFGWFRPFYVKNKEMLLYLFFGVLTTAVSFVTAGISKVLLEQAGIGKGGVSTTSTVISWICAVTFAYITNRIWVFESEAEGKKAIISEAASFYGGRIFTLLVEMFMMWLGYSLLSFNYWITKIVANVVVLILNYVISKLVVFRKK</sequence>
<dbReference type="PANTHER" id="PTHR38459:SF5">
    <property type="entry name" value="CELL WALL TEICHOIC ACID GLYCOSYLATION PROTEIN GTCA"/>
    <property type="match status" value="1"/>
</dbReference>
<evidence type="ECO:0000256" key="5">
    <source>
        <dbReference type="ARBA" id="ARBA00023136"/>
    </source>
</evidence>
<keyword evidence="9" id="KW-1185">Reference proteome</keyword>
<dbReference type="GO" id="GO:0005886">
    <property type="term" value="C:plasma membrane"/>
    <property type="evidence" value="ECO:0007669"/>
    <property type="project" value="TreeGrafter"/>
</dbReference>
<evidence type="ECO:0000313" key="8">
    <source>
        <dbReference type="EMBL" id="MCU6705656.1"/>
    </source>
</evidence>
<gene>
    <name evidence="8" type="ORF">OCV57_06930</name>
</gene>
<evidence type="ECO:0000256" key="2">
    <source>
        <dbReference type="ARBA" id="ARBA00009399"/>
    </source>
</evidence>
<dbReference type="InterPro" id="IPR051401">
    <property type="entry name" value="GtrA_CellWall_Glycosyl"/>
</dbReference>
<evidence type="ECO:0000256" key="6">
    <source>
        <dbReference type="SAM" id="Phobius"/>
    </source>
</evidence>
<feature type="transmembrane region" description="Helical" evidence="6">
    <location>
        <begin position="72"/>
        <end position="89"/>
    </location>
</feature>
<proteinExistence type="inferred from homology"/>
<dbReference type="GO" id="GO:0000271">
    <property type="term" value="P:polysaccharide biosynthetic process"/>
    <property type="evidence" value="ECO:0007669"/>
    <property type="project" value="InterPro"/>
</dbReference>
<evidence type="ECO:0000256" key="3">
    <source>
        <dbReference type="ARBA" id="ARBA00022692"/>
    </source>
</evidence>
<keyword evidence="4 6" id="KW-1133">Transmembrane helix</keyword>
<feature type="transmembrane region" description="Helical" evidence="6">
    <location>
        <begin position="139"/>
        <end position="158"/>
    </location>
</feature>
<comment type="subcellular location">
    <subcellularLocation>
        <location evidence="1">Membrane</location>
        <topology evidence="1">Multi-pass membrane protein</topology>
    </subcellularLocation>
</comment>
<dbReference type="Proteomes" id="UP001208131">
    <property type="component" value="Unassembled WGS sequence"/>
</dbReference>
<feature type="transmembrane region" description="Helical" evidence="6">
    <location>
        <begin position="32"/>
        <end position="52"/>
    </location>
</feature>
<comment type="similarity">
    <text evidence="2">Belongs to the GtrA family.</text>
</comment>
<dbReference type="PANTHER" id="PTHR38459">
    <property type="entry name" value="PROPHAGE BACTOPRENOL-LINKED GLUCOSE TRANSLOCASE HOMOLOG"/>
    <property type="match status" value="1"/>
</dbReference>
<evidence type="ECO:0000313" key="9">
    <source>
        <dbReference type="Proteomes" id="UP001208131"/>
    </source>
</evidence>
<feature type="domain" description="GtrA/DPMS transmembrane" evidence="7">
    <location>
        <begin position="34"/>
        <end position="158"/>
    </location>
</feature>
<keyword evidence="3 6" id="KW-0812">Transmembrane</keyword>
<evidence type="ECO:0000256" key="4">
    <source>
        <dbReference type="ARBA" id="ARBA00022989"/>
    </source>
</evidence>